<feature type="compositionally biased region" description="Basic residues" evidence="1">
    <location>
        <begin position="80"/>
        <end position="90"/>
    </location>
</feature>
<dbReference type="Gene3D" id="4.10.240.10">
    <property type="entry name" value="Zn(2)-C6 fungal-type DNA-binding domain"/>
    <property type="match status" value="1"/>
</dbReference>
<dbReference type="SMART" id="SM00066">
    <property type="entry name" value="GAL4"/>
    <property type="match status" value="1"/>
</dbReference>
<gene>
    <name evidence="3" type="ORF">MIND_00210600</name>
</gene>
<evidence type="ECO:0000259" key="2">
    <source>
        <dbReference type="PROSITE" id="PS50048"/>
    </source>
</evidence>
<reference evidence="3" key="1">
    <citation type="submission" date="2020-05" db="EMBL/GenBank/DDBJ databases">
        <title>Mycena genomes resolve the evolution of fungal bioluminescence.</title>
        <authorList>
            <person name="Tsai I.J."/>
        </authorList>
    </citation>
    <scope>NUCLEOTIDE SEQUENCE</scope>
    <source>
        <strain evidence="3">171206Taipei</strain>
    </source>
</reference>
<dbReference type="RefSeq" id="XP_037224096.1">
    <property type="nucleotide sequence ID" value="XM_037359001.1"/>
</dbReference>
<dbReference type="Proteomes" id="UP000636479">
    <property type="component" value="Unassembled WGS sequence"/>
</dbReference>
<evidence type="ECO:0000256" key="1">
    <source>
        <dbReference type="SAM" id="MobiDB-lite"/>
    </source>
</evidence>
<dbReference type="InterPro" id="IPR036864">
    <property type="entry name" value="Zn2-C6_fun-type_DNA-bd_sf"/>
</dbReference>
<dbReference type="OrthoDB" id="2260578at2759"/>
<dbReference type="PROSITE" id="PS50048">
    <property type="entry name" value="ZN2_CY6_FUNGAL_2"/>
    <property type="match status" value="1"/>
</dbReference>
<dbReference type="GO" id="GO:0008270">
    <property type="term" value="F:zinc ion binding"/>
    <property type="evidence" value="ECO:0007669"/>
    <property type="project" value="InterPro"/>
</dbReference>
<dbReference type="InterPro" id="IPR001138">
    <property type="entry name" value="Zn2Cys6_DnaBD"/>
</dbReference>
<comment type="caution">
    <text evidence="3">The sequence shown here is derived from an EMBL/GenBank/DDBJ whole genome shotgun (WGS) entry which is preliminary data.</text>
</comment>
<feature type="region of interest" description="Disordered" evidence="1">
    <location>
        <begin position="62"/>
        <end position="98"/>
    </location>
</feature>
<sequence>MSSPTLTSLEAPVAFDFDYPVRVSRACANCRSSKTKCVTDSQDRACMRCCFSGFDCVYEPTERQRERHARKGHPSSSSKGKPRRGRKRLAVRPPTVIPASPTISQYDCDELYCKCPSDSDSYSPAASPGPRTPAIFDTTFLPSTSTAQYPAPIQPPPPPPVARYAPQWLEYPPPESASESSIHFSADEFTFDVYPPALPDSACLPGTFNGALAFQSHYVGDAEHRQFNETSALGLFDLDLDLNDFRFTLPLMETDQTIYSHVPYNF</sequence>
<dbReference type="PROSITE" id="PS00463">
    <property type="entry name" value="ZN2_CY6_FUNGAL_1"/>
    <property type="match status" value="1"/>
</dbReference>
<name>A0A8H6WEL8_9AGAR</name>
<dbReference type="SUPFAM" id="SSF57701">
    <property type="entry name" value="Zn2/Cys6 DNA-binding domain"/>
    <property type="match status" value="1"/>
</dbReference>
<proteinExistence type="predicted"/>
<dbReference type="AlphaFoldDB" id="A0A8H6WEL8"/>
<accession>A0A8H6WEL8</accession>
<evidence type="ECO:0000313" key="4">
    <source>
        <dbReference type="Proteomes" id="UP000636479"/>
    </source>
</evidence>
<dbReference type="EMBL" id="JACAZF010000002">
    <property type="protein sequence ID" value="KAF7311988.1"/>
    <property type="molecule type" value="Genomic_DNA"/>
</dbReference>
<dbReference type="GO" id="GO:0000981">
    <property type="term" value="F:DNA-binding transcription factor activity, RNA polymerase II-specific"/>
    <property type="evidence" value="ECO:0007669"/>
    <property type="project" value="InterPro"/>
</dbReference>
<keyword evidence="4" id="KW-1185">Reference proteome</keyword>
<dbReference type="GeneID" id="59341517"/>
<organism evidence="3 4">
    <name type="scientific">Mycena indigotica</name>
    <dbReference type="NCBI Taxonomy" id="2126181"/>
    <lineage>
        <taxon>Eukaryota</taxon>
        <taxon>Fungi</taxon>
        <taxon>Dikarya</taxon>
        <taxon>Basidiomycota</taxon>
        <taxon>Agaricomycotina</taxon>
        <taxon>Agaricomycetes</taxon>
        <taxon>Agaricomycetidae</taxon>
        <taxon>Agaricales</taxon>
        <taxon>Marasmiineae</taxon>
        <taxon>Mycenaceae</taxon>
        <taxon>Mycena</taxon>
    </lineage>
</organism>
<feature type="domain" description="Zn(2)-C6 fungal-type" evidence="2">
    <location>
        <begin position="26"/>
        <end position="58"/>
    </location>
</feature>
<protein>
    <submittedName>
        <fullName evidence="3">Zn(2)-C6 fungal-type domain-containing protein</fullName>
    </submittedName>
</protein>
<dbReference type="CDD" id="cd00067">
    <property type="entry name" value="GAL4"/>
    <property type="match status" value="1"/>
</dbReference>
<evidence type="ECO:0000313" key="3">
    <source>
        <dbReference type="EMBL" id="KAF7311988.1"/>
    </source>
</evidence>